<evidence type="ECO:0000313" key="1">
    <source>
        <dbReference type="EMBL" id="CAB4912001.1"/>
    </source>
</evidence>
<sequence length="60" mass="6276">MATREDVEQTLLDAMNGTAKKIANSPQSAAVEEAGKGMLAIAQAWDIVRSRPGPPSPQLG</sequence>
<name>A0A6J7GU97_9ZZZZ</name>
<protein>
    <submittedName>
        <fullName evidence="1">Unannotated protein</fullName>
    </submittedName>
</protein>
<proteinExistence type="predicted"/>
<reference evidence="1" key="1">
    <citation type="submission" date="2020-05" db="EMBL/GenBank/DDBJ databases">
        <authorList>
            <person name="Chiriac C."/>
            <person name="Salcher M."/>
            <person name="Ghai R."/>
            <person name="Kavagutti S V."/>
        </authorList>
    </citation>
    <scope>NUCLEOTIDE SEQUENCE</scope>
</reference>
<organism evidence="1">
    <name type="scientific">freshwater metagenome</name>
    <dbReference type="NCBI Taxonomy" id="449393"/>
    <lineage>
        <taxon>unclassified sequences</taxon>
        <taxon>metagenomes</taxon>
        <taxon>ecological metagenomes</taxon>
    </lineage>
</organism>
<accession>A0A6J7GU97</accession>
<dbReference type="EMBL" id="CAFBMK010000062">
    <property type="protein sequence ID" value="CAB4912001.1"/>
    <property type="molecule type" value="Genomic_DNA"/>
</dbReference>
<dbReference type="AlphaFoldDB" id="A0A6J7GU97"/>
<gene>
    <name evidence="1" type="ORF">UFOPK3564_01309</name>
</gene>